<accession>A0A327VTW4</accession>
<organism evidence="2 3">
    <name type="scientific">Chitinophaga dinghuensis</name>
    <dbReference type="NCBI Taxonomy" id="1539050"/>
    <lineage>
        <taxon>Bacteria</taxon>
        <taxon>Pseudomonadati</taxon>
        <taxon>Bacteroidota</taxon>
        <taxon>Chitinophagia</taxon>
        <taxon>Chitinophagales</taxon>
        <taxon>Chitinophagaceae</taxon>
        <taxon>Chitinophaga</taxon>
    </lineage>
</organism>
<feature type="transmembrane region" description="Helical" evidence="1">
    <location>
        <begin position="6"/>
        <end position="23"/>
    </location>
</feature>
<keyword evidence="3" id="KW-1185">Reference proteome</keyword>
<dbReference type="AlphaFoldDB" id="A0A327VTW4"/>
<sequence length="108" mass="12058">MLFSIILLIHFLAFAAYLLHLGMMWPNRGAGPRDYTGLITGITILVTGCILVAFKYPHVNYYKVVPKTAVFLLVTGINIRFQGKPYTKTAYYTLIGLTLMAACIAVFH</sequence>
<name>A0A327VTW4_9BACT</name>
<protein>
    <submittedName>
        <fullName evidence="2">Uncharacterized protein</fullName>
    </submittedName>
</protein>
<feature type="transmembrane region" description="Helical" evidence="1">
    <location>
        <begin position="89"/>
        <end position="107"/>
    </location>
</feature>
<comment type="caution">
    <text evidence="2">The sequence shown here is derived from an EMBL/GenBank/DDBJ whole genome shotgun (WGS) entry which is preliminary data.</text>
</comment>
<dbReference type="EMBL" id="QLMA01000007">
    <property type="protein sequence ID" value="RAJ77388.1"/>
    <property type="molecule type" value="Genomic_DNA"/>
</dbReference>
<evidence type="ECO:0000313" key="3">
    <source>
        <dbReference type="Proteomes" id="UP000249819"/>
    </source>
</evidence>
<dbReference type="Proteomes" id="UP000249819">
    <property type="component" value="Unassembled WGS sequence"/>
</dbReference>
<evidence type="ECO:0000256" key="1">
    <source>
        <dbReference type="SAM" id="Phobius"/>
    </source>
</evidence>
<feature type="transmembrane region" description="Helical" evidence="1">
    <location>
        <begin position="35"/>
        <end position="54"/>
    </location>
</feature>
<keyword evidence="1" id="KW-1133">Transmembrane helix</keyword>
<dbReference type="OrthoDB" id="678120at2"/>
<reference evidence="2 3" key="1">
    <citation type="submission" date="2018-06" db="EMBL/GenBank/DDBJ databases">
        <title>Genomic Encyclopedia of Archaeal and Bacterial Type Strains, Phase II (KMG-II): from individual species to whole genera.</title>
        <authorList>
            <person name="Goeker M."/>
        </authorList>
    </citation>
    <scope>NUCLEOTIDE SEQUENCE [LARGE SCALE GENOMIC DNA]</scope>
    <source>
        <strain evidence="2 3">DSM 29821</strain>
    </source>
</reference>
<keyword evidence="1" id="KW-0472">Membrane</keyword>
<gene>
    <name evidence="2" type="ORF">CLV59_107155</name>
</gene>
<proteinExistence type="predicted"/>
<evidence type="ECO:0000313" key="2">
    <source>
        <dbReference type="EMBL" id="RAJ77388.1"/>
    </source>
</evidence>
<keyword evidence="1" id="KW-0812">Transmembrane</keyword>
<dbReference type="RefSeq" id="WP_111593984.1">
    <property type="nucleotide sequence ID" value="NZ_QLMA01000007.1"/>
</dbReference>